<dbReference type="InterPro" id="IPR013783">
    <property type="entry name" value="Ig-like_fold"/>
</dbReference>
<reference evidence="1" key="3">
    <citation type="submission" date="2025-09" db="UniProtKB">
        <authorList>
            <consortium name="Ensembl"/>
        </authorList>
    </citation>
    <scope>IDENTIFICATION</scope>
</reference>
<dbReference type="Ensembl" id="ENSPNAT00000060917.1">
    <property type="protein sequence ID" value="ENSPNAP00000056069.1"/>
    <property type="gene ID" value="ENSPNAG00000037666.1"/>
</dbReference>
<dbReference type="Proteomes" id="UP001501920">
    <property type="component" value="Chromosome 22"/>
</dbReference>
<evidence type="ECO:0000313" key="1">
    <source>
        <dbReference type="Ensembl" id="ENSPNAP00000056069.1"/>
    </source>
</evidence>
<proteinExistence type="predicted"/>
<dbReference type="GeneTree" id="ENSGT00400000023727"/>
<evidence type="ECO:0000313" key="2">
    <source>
        <dbReference type="Proteomes" id="UP001501920"/>
    </source>
</evidence>
<name>A0AAR2K0V1_PYGNA</name>
<sequence length="216" mass="25185">IQYLWSAGVLFSRISGEEVEMRVRPGDDVTLYSDCVWKLGFNIVWFRNCSHDHQPPLIMSATTHSHHARIYNDFKQNPLPRYFFVWNSFSKTYHLLVKNVSESDLCLYYCALQERKIPGRDAQKDVFQYGNRTTRVSLRGKATHSDCIYFFFSIVVKMVQKAGEQWHPIKPEEASASDAQDGQLFNSAKKRNTQSHINCYHNLSSDEELEDDQHQL</sequence>
<evidence type="ECO:0008006" key="3">
    <source>
        <dbReference type="Google" id="ProtNLM"/>
    </source>
</evidence>
<protein>
    <recommendedName>
        <fullName evidence="3">Immunoglobulin V-set domain-containing protein</fullName>
    </recommendedName>
</protein>
<organism evidence="1 2">
    <name type="scientific">Pygocentrus nattereri</name>
    <name type="common">Red-bellied piranha</name>
    <dbReference type="NCBI Taxonomy" id="42514"/>
    <lineage>
        <taxon>Eukaryota</taxon>
        <taxon>Metazoa</taxon>
        <taxon>Chordata</taxon>
        <taxon>Craniata</taxon>
        <taxon>Vertebrata</taxon>
        <taxon>Euteleostomi</taxon>
        <taxon>Actinopterygii</taxon>
        <taxon>Neopterygii</taxon>
        <taxon>Teleostei</taxon>
        <taxon>Ostariophysi</taxon>
        <taxon>Characiformes</taxon>
        <taxon>Characoidei</taxon>
        <taxon>Pygocentrus</taxon>
    </lineage>
</organism>
<accession>A0AAR2K0V1</accession>
<dbReference type="InterPro" id="IPR036179">
    <property type="entry name" value="Ig-like_dom_sf"/>
</dbReference>
<dbReference type="Gene3D" id="2.60.40.10">
    <property type="entry name" value="Immunoglobulins"/>
    <property type="match status" value="1"/>
</dbReference>
<reference evidence="1 2" key="1">
    <citation type="submission" date="2020-10" db="EMBL/GenBank/DDBJ databases">
        <title>Pygocentrus nattereri (red-bellied piranha) genome, fPygNat1, primary haplotype.</title>
        <authorList>
            <person name="Myers G."/>
            <person name="Meyer A."/>
            <person name="Karagic N."/>
            <person name="Pippel M."/>
            <person name="Winkler S."/>
            <person name="Tracey A."/>
            <person name="Wood J."/>
            <person name="Formenti G."/>
            <person name="Howe K."/>
            <person name="Fedrigo O."/>
            <person name="Jarvis E.D."/>
        </authorList>
    </citation>
    <scope>NUCLEOTIDE SEQUENCE [LARGE SCALE GENOMIC DNA]</scope>
</reference>
<reference evidence="1" key="2">
    <citation type="submission" date="2025-08" db="UniProtKB">
        <authorList>
            <consortium name="Ensembl"/>
        </authorList>
    </citation>
    <scope>IDENTIFICATION</scope>
</reference>
<keyword evidence="2" id="KW-1185">Reference proteome</keyword>
<dbReference type="AlphaFoldDB" id="A0AAR2K0V1"/>
<dbReference type="SUPFAM" id="SSF48726">
    <property type="entry name" value="Immunoglobulin"/>
    <property type="match status" value="1"/>
</dbReference>